<name>A0ABU5IL02_9BURK</name>
<dbReference type="EMBL" id="JAXOJX010000046">
    <property type="protein sequence ID" value="MDZ5459582.1"/>
    <property type="molecule type" value="Genomic_DNA"/>
</dbReference>
<proteinExistence type="predicted"/>
<accession>A0ABU5IL02</accession>
<evidence type="ECO:0000313" key="2">
    <source>
        <dbReference type="Proteomes" id="UP001293718"/>
    </source>
</evidence>
<dbReference type="Proteomes" id="UP001293718">
    <property type="component" value="Unassembled WGS sequence"/>
</dbReference>
<gene>
    <name evidence="1" type="ORF">SM757_23675</name>
</gene>
<reference evidence="1 2" key="1">
    <citation type="submission" date="2023-11" db="EMBL/GenBank/DDBJ databases">
        <title>Draft genome of Azohydromonas lata strain H1 (DSM1123), a polyhydroxyalkanoate producer.</title>
        <authorList>
            <person name="Traversa D."/>
            <person name="D'Addabbo P."/>
            <person name="Pazzani C."/>
            <person name="Manzari C."/>
            <person name="Chiara M."/>
            <person name="Scrascia M."/>
        </authorList>
    </citation>
    <scope>NUCLEOTIDE SEQUENCE [LARGE SCALE GENOMIC DNA]</scope>
    <source>
        <strain evidence="1 2">H1</strain>
    </source>
</reference>
<comment type="caution">
    <text evidence="1">The sequence shown here is derived from an EMBL/GenBank/DDBJ whole genome shotgun (WGS) entry which is preliminary data.</text>
</comment>
<sequence>MLHPHFLAMVEMAAARGIRVSANIHLTLLTLARAQRCVDSG</sequence>
<evidence type="ECO:0000313" key="1">
    <source>
        <dbReference type="EMBL" id="MDZ5459582.1"/>
    </source>
</evidence>
<organism evidence="1 2">
    <name type="scientific">Azohydromonas lata</name>
    <dbReference type="NCBI Taxonomy" id="45677"/>
    <lineage>
        <taxon>Bacteria</taxon>
        <taxon>Pseudomonadati</taxon>
        <taxon>Pseudomonadota</taxon>
        <taxon>Betaproteobacteria</taxon>
        <taxon>Burkholderiales</taxon>
        <taxon>Sphaerotilaceae</taxon>
        <taxon>Azohydromonas</taxon>
    </lineage>
</organism>
<keyword evidence="2" id="KW-1185">Reference proteome</keyword>
<protein>
    <submittedName>
        <fullName evidence="1">Uncharacterized protein</fullName>
    </submittedName>
</protein>
<dbReference type="RefSeq" id="WP_322467278.1">
    <property type="nucleotide sequence ID" value="NZ_JAXOJX010000046.1"/>
</dbReference>